<reference evidence="1 2" key="1">
    <citation type="submission" date="2018-03" db="EMBL/GenBank/DDBJ databases">
        <authorList>
            <person name="Keele B.F."/>
        </authorList>
    </citation>
    <scope>NUCLEOTIDE SEQUENCE [LARGE SCALE GENOMIC DNA]</scope>
    <source>
        <strain evidence="1 2">CECT 8599</strain>
    </source>
</reference>
<gene>
    <name evidence="1" type="ORF">ASD8599_02568</name>
</gene>
<protein>
    <submittedName>
        <fullName evidence="1">Uncharacterized protein</fullName>
    </submittedName>
</protein>
<dbReference type="Proteomes" id="UP000244880">
    <property type="component" value="Unassembled WGS sequence"/>
</dbReference>
<evidence type="ECO:0000313" key="1">
    <source>
        <dbReference type="EMBL" id="SPH21819.1"/>
    </source>
</evidence>
<keyword evidence="2" id="KW-1185">Reference proteome</keyword>
<evidence type="ECO:0000313" key="2">
    <source>
        <dbReference type="Proteomes" id="UP000244880"/>
    </source>
</evidence>
<name>A0A2R8BFN2_9RHOB</name>
<organism evidence="1 2">
    <name type="scientific">Ascidiaceihabitans donghaensis</name>
    <dbReference type="NCBI Taxonomy" id="1510460"/>
    <lineage>
        <taxon>Bacteria</taxon>
        <taxon>Pseudomonadati</taxon>
        <taxon>Pseudomonadota</taxon>
        <taxon>Alphaproteobacteria</taxon>
        <taxon>Rhodobacterales</taxon>
        <taxon>Paracoccaceae</taxon>
        <taxon>Ascidiaceihabitans</taxon>
    </lineage>
</organism>
<sequence>MIEIILVVLFLPVSLLMMFAAWCALAQVPEAEDDT</sequence>
<dbReference type="EMBL" id="OMOR01000001">
    <property type="protein sequence ID" value="SPH21819.1"/>
    <property type="molecule type" value="Genomic_DNA"/>
</dbReference>
<accession>A0A2R8BFN2</accession>
<dbReference type="AlphaFoldDB" id="A0A2R8BFN2"/>
<proteinExistence type="predicted"/>